<dbReference type="EMBL" id="GECU01036440">
    <property type="protein sequence ID" value="JAS71266.1"/>
    <property type="molecule type" value="Transcribed_RNA"/>
</dbReference>
<dbReference type="AlphaFoldDB" id="A0A1B6JIP9"/>
<dbReference type="Pfam" id="PF02114">
    <property type="entry name" value="Phosducin"/>
    <property type="match status" value="1"/>
</dbReference>
<dbReference type="GO" id="GO:0008277">
    <property type="term" value="P:regulation of G protein-coupled receptor signaling pathway"/>
    <property type="evidence" value="ECO:0007669"/>
    <property type="project" value="InterPro"/>
</dbReference>
<dbReference type="InterPro" id="IPR051499">
    <property type="entry name" value="Phosducin-like_reg"/>
</dbReference>
<dbReference type="Gene3D" id="3.40.30.10">
    <property type="entry name" value="Glutaredoxin"/>
    <property type="match status" value="1"/>
</dbReference>
<reference evidence="7" key="1">
    <citation type="submission" date="2015-11" db="EMBL/GenBank/DDBJ databases">
        <title>De novo transcriptome assembly of four potential Pierce s Disease insect vectors from Arizona vineyards.</title>
        <authorList>
            <person name="Tassone E.E."/>
        </authorList>
    </citation>
    <scope>NUCLEOTIDE SEQUENCE</scope>
</reference>
<evidence type="ECO:0000313" key="6">
    <source>
        <dbReference type="EMBL" id="JAS89820.1"/>
    </source>
</evidence>
<dbReference type="PANTHER" id="PTHR46052:SF1">
    <property type="entry name" value="PHOSDUCIN-LIKE PROTEIN"/>
    <property type="match status" value="1"/>
</dbReference>
<comment type="similarity">
    <text evidence="1">Belongs to the phosducin family.</text>
</comment>
<dbReference type="EMBL" id="GECU01008638">
    <property type="protein sequence ID" value="JAS99068.1"/>
    <property type="molecule type" value="Transcribed_RNA"/>
</dbReference>
<name>A0A1B6JIP9_9HEMI</name>
<dbReference type="InterPro" id="IPR001200">
    <property type="entry name" value="Phosducin"/>
</dbReference>
<dbReference type="CDD" id="cd02987">
    <property type="entry name" value="Phd_like_Phd"/>
    <property type="match status" value="1"/>
</dbReference>
<proteinExistence type="inferred from homology"/>
<dbReference type="InterPro" id="IPR024253">
    <property type="entry name" value="Phosducin_thioredoxin-like_dom"/>
</dbReference>
<evidence type="ECO:0000259" key="4">
    <source>
        <dbReference type="Pfam" id="PF02114"/>
    </source>
</evidence>
<dbReference type="PANTHER" id="PTHR46052">
    <property type="entry name" value="PHOSDUCIN-LIKE PROTEIN"/>
    <property type="match status" value="1"/>
</dbReference>
<dbReference type="SUPFAM" id="SSF52833">
    <property type="entry name" value="Thioredoxin-like"/>
    <property type="match status" value="1"/>
</dbReference>
<feature type="region of interest" description="Disordered" evidence="3">
    <location>
        <begin position="1"/>
        <end position="70"/>
    </location>
</feature>
<evidence type="ECO:0000313" key="5">
    <source>
        <dbReference type="EMBL" id="JAS71266.1"/>
    </source>
</evidence>
<sequence length="293" mass="32520">MATLEDKILGDKQHNYCSSSESGEESGDEGIDAEDSGAAASLQQGRNTLVSNVPEPSKWDGVSTNTGPKGVLKDWQRFKQLEVEKRREQEAERLALMKKLSITCKSTLDEERDKKDAKCDEFAELLSDEFLEQYRKQRMHEMMSNSSKLPKFGLLHDLKSGDQFLEAVDNENKAVTVIVHIYEDKVPGCKTMNSCLAELSQEYVQVKFCKLLSTAAGMSNHFKADGVPALLVYKGGQVVGNFVRVTDDLGDEFYAGDVENFLIEHGMIVDRSCVPHIISGPKVDGNDSDVSLE</sequence>
<feature type="compositionally biased region" description="Acidic residues" evidence="3">
    <location>
        <begin position="22"/>
        <end position="35"/>
    </location>
</feature>
<feature type="domain" description="Phosducin" evidence="4">
    <location>
        <begin position="58"/>
        <end position="271"/>
    </location>
</feature>
<accession>A0A1B6JIP9</accession>
<feature type="compositionally biased region" description="Basic and acidic residues" evidence="3">
    <location>
        <begin position="1"/>
        <end position="14"/>
    </location>
</feature>
<protein>
    <recommendedName>
        <fullName evidence="4">Phosducin domain-containing protein</fullName>
    </recommendedName>
</protein>
<evidence type="ECO:0000313" key="7">
    <source>
        <dbReference type="EMBL" id="JAS99068.1"/>
    </source>
</evidence>
<gene>
    <name evidence="7" type="ORF">g.45137</name>
    <name evidence="5" type="ORF">g.45139</name>
    <name evidence="6" type="ORF">g.45141</name>
</gene>
<evidence type="ECO:0000256" key="1">
    <source>
        <dbReference type="ARBA" id="ARBA00009686"/>
    </source>
</evidence>
<evidence type="ECO:0000256" key="2">
    <source>
        <dbReference type="ARBA" id="ARBA00022553"/>
    </source>
</evidence>
<dbReference type="Gene3D" id="1.10.168.10">
    <property type="entry name" value="Phosducin, domain 2"/>
    <property type="match status" value="1"/>
</dbReference>
<evidence type="ECO:0000256" key="3">
    <source>
        <dbReference type="SAM" id="MobiDB-lite"/>
    </source>
</evidence>
<feature type="compositionally biased region" description="Polar residues" evidence="3">
    <location>
        <begin position="42"/>
        <end position="51"/>
    </location>
</feature>
<dbReference type="InterPro" id="IPR023196">
    <property type="entry name" value="Phosducin_N_dom_sf"/>
</dbReference>
<dbReference type="InterPro" id="IPR036249">
    <property type="entry name" value="Thioredoxin-like_sf"/>
</dbReference>
<organism evidence="7">
    <name type="scientific">Homalodisca liturata</name>
    <dbReference type="NCBI Taxonomy" id="320908"/>
    <lineage>
        <taxon>Eukaryota</taxon>
        <taxon>Metazoa</taxon>
        <taxon>Ecdysozoa</taxon>
        <taxon>Arthropoda</taxon>
        <taxon>Hexapoda</taxon>
        <taxon>Insecta</taxon>
        <taxon>Pterygota</taxon>
        <taxon>Neoptera</taxon>
        <taxon>Paraneoptera</taxon>
        <taxon>Hemiptera</taxon>
        <taxon>Auchenorrhyncha</taxon>
        <taxon>Membracoidea</taxon>
        <taxon>Cicadellidae</taxon>
        <taxon>Cicadellinae</taxon>
        <taxon>Proconiini</taxon>
        <taxon>Homalodisca</taxon>
    </lineage>
</organism>
<keyword evidence="2" id="KW-0597">Phosphoprotein</keyword>
<dbReference type="PRINTS" id="PR00677">
    <property type="entry name" value="PHOSDUCIN"/>
</dbReference>
<dbReference type="EMBL" id="GECU01017886">
    <property type="protein sequence ID" value="JAS89820.1"/>
    <property type="molecule type" value="Transcribed_RNA"/>
</dbReference>